<dbReference type="PANTHER" id="PTHR37984:SF9">
    <property type="entry name" value="INTEGRASE CATALYTIC DOMAIN-CONTAINING PROTEIN"/>
    <property type="match status" value="1"/>
</dbReference>
<evidence type="ECO:0000313" key="1">
    <source>
        <dbReference type="EMBL" id="GFO04246.1"/>
    </source>
</evidence>
<sequence>MSFTASILVAMAYADQALVDLTRDIRPVIVLSHCVWYLTSRIDIALVEDAAVMAQQRLNSLPTASHKPQETIAQQEADPVIIEICSFCQKGWPAVVPQKFLLQQCWVYQPYLTIVDDILFFKDHIVIPTNMCMEMLHKLYESHIDVTKCCALAQTYSHNQPLKIPQANGEAEQAAQAVKNCLHKATDPYVAILIYHATPQHNDCAPSKIMMGRNYIQNRPPFRKFSNPRIMAFPLLFQKEHRYRDNQPENFNQRHATQPALELYAGDPVYINDLNKP</sequence>
<reference evidence="1 2" key="1">
    <citation type="journal article" date="2021" name="Elife">
        <title>Chloroplast acquisition without the gene transfer in kleptoplastic sea slugs, Plakobranchus ocellatus.</title>
        <authorList>
            <person name="Maeda T."/>
            <person name="Takahashi S."/>
            <person name="Yoshida T."/>
            <person name="Shimamura S."/>
            <person name="Takaki Y."/>
            <person name="Nagai Y."/>
            <person name="Toyoda A."/>
            <person name="Suzuki Y."/>
            <person name="Arimoto A."/>
            <person name="Ishii H."/>
            <person name="Satoh N."/>
            <person name="Nishiyama T."/>
            <person name="Hasebe M."/>
            <person name="Maruyama T."/>
            <person name="Minagawa J."/>
            <person name="Obokata J."/>
            <person name="Shigenobu S."/>
        </authorList>
    </citation>
    <scope>NUCLEOTIDE SEQUENCE [LARGE SCALE GENOMIC DNA]</scope>
</reference>
<protein>
    <submittedName>
        <fullName evidence="1">Pol polyprotein</fullName>
    </submittedName>
</protein>
<accession>A0AAV4AC65</accession>
<dbReference type="InterPro" id="IPR050951">
    <property type="entry name" value="Retrovirus_Pol_polyprotein"/>
</dbReference>
<keyword evidence="2" id="KW-1185">Reference proteome</keyword>
<name>A0AAV4AC65_9GAST</name>
<organism evidence="1 2">
    <name type="scientific">Plakobranchus ocellatus</name>
    <dbReference type="NCBI Taxonomy" id="259542"/>
    <lineage>
        <taxon>Eukaryota</taxon>
        <taxon>Metazoa</taxon>
        <taxon>Spiralia</taxon>
        <taxon>Lophotrochozoa</taxon>
        <taxon>Mollusca</taxon>
        <taxon>Gastropoda</taxon>
        <taxon>Heterobranchia</taxon>
        <taxon>Euthyneura</taxon>
        <taxon>Panpulmonata</taxon>
        <taxon>Sacoglossa</taxon>
        <taxon>Placobranchoidea</taxon>
        <taxon>Plakobranchidae</taxon>
        <taxon>Plakobranchus</taxon>
    </lineage>
</organism>
<proteinExistence type="predicted"/>
<dbReference type="EMBL" id="BLXT01003738">
    <property type="protein sequence ID" value="GFO04246.1"/>
    <property type="molecule type" value="Genomic_DNA"/>
</dbReference>
<gene>
    <name evidence="1" type="ORF">PoB_003075100</name>
</gene>
<evidence type="ECO:0000313" key="2">
    <source>
        <dbReference type="Proteomes" id="UP000735302"/>
    </source>
</evidence>
<dbReference type="Proteomes" id="UP000735302">
    <property type="component" value="Unassembled WGS sequence"/>
</dbReference>
<dbReference type="PANTHER" id="PTHR37984">
    <property type="entry name" value="PROTEIN CBG26694"/>
    <property type="match status" value="1"/>
</dbReference>
<comment type="caution">
    <text evidence="1">The sequence shown here is derived from an EMBL/GenBank/DDBJ whole genome shotgun (WGS) entry which is preliminary data.</text>
</comment>
<dbReference type="AlphaFoldDB" id="A0AAV4AC65"/>